<protein>
    <recommendedName>
        <fullName evidence="3">Alpha/beta hydrolase</fullName>
    </recommendedName>
</protein>
<organism evidence="1 2">
    <name type="scientific">Candidatus Contendobacter odensis Run_B_J11</name>
    <dbReference type="NCBI Taxonomy" id="1400861"/>
    <lineage>
        <taxon>Bacteria</taxon>
        <taxon>Pseudomonadati</taxon>
        <taxon>Pseudomonadota</taxon>
        <taxon>Gammaproteobacteria</taxon>
        <taxon>Candidatus Competibacteraceae</taxon>
        <taxon>Candidatus Contendibacter</taxon>
    </lineage>
</organism>
<name>A0A7U7GBI1_9GAMM</name>
<dbReference type="RefSeq" id="WP_154724840.1">
    <property type="nucleotide sequence ID" value="NZ_CBTK010000123.1"/>
</dbReference>
<proteinExistence type="predicted"/>
<evidence type="ECO:0000313" key="1">
    <source>
        <dbReference type="EMBL" id="CDH45112.1"/>
    </source>
</evidence>
<dbReference type="Gene3D" id="3.40.50.1820">
    <property type="entry name" value="alpha/beta hydrolase"/>
    <property type="match status" value="1"/>
</dbReference>
<evidence type="ECO:0000313" key="2">
    <source>
        <dbReference type="Proteomes" id="UP000019184"/>
    </source>
</evidence>
<keyword evidence="2" id="KW-1185">Reference proteome</keyword>
<dbReference type="OrthoDB" id="5451115at2"/>
<dbReference type="InterPro" id="IPR029058">
    <property type="entry name" value="AB_hydrolase_fold"/>
</dbReference>
<dbReference type="SUPFAM" id="SSF53474">
    <property type="entry name" value="alpha/beta-Hydrolases"/>
    <property type="match status" value="1"/>
</dbReference>
<dbReference type="Proteomes" id="UP000019184">
    <property type="component" value="Unassembled WGS sequence"/>
</dbReference>
<dbReference type="AlphaFoldDB" id="A0A7U7GBI1"/>
<dbReference type="EMBL" id="CBTK010000123">
    <property type="protein sequence ID" value="CDH45112.1"/>
    <property type="molecule type" value="Genomic_DNA"/>
</dbReference>
<evidence type="ECO:0008006" key="3">
    <source>
        <dbReference type="Google" id="ProtNLM"/>
    </source>
</evidence>
<gene>
    <name evidence="1" type="ORF">BN874_2090002</name>
</gene>
<comment type="caution">
    <text evidence="1">The sequence shown here is derived from an EMBL/GenBank/DDBJ whole genome shotgun (WGS) entry which is preliminary data.</text>
</comment>
<reference evidence="1 2" key="1">
    <citation type="journal article" date="2014" name="ISME J.">
        <title>Candidatus Competibacter-lineage genomes retrieved from metagenomes reveal functional metabolic diversity.</title>
        <authorList>
            <person name="McIlroy S.J."/>
            <person name="Albertsen M."/>
            <person name="Andresen E.K."/>
            <person name="Saunders A.M."/>
            <person name="Kristiansen R."/>
            <person name="Stokholm-Bjerregaard M."/>
            <person name="Nielsen K.L."/>
            <person name="Nielsen P.H."/>
        </authorList>
    </citation>
    <scope>NUCLEOTIDE SEQUENCE [LARGE SCALE GENOMIC DNA]</scope>
    <source>
        <strain evidence="1 2">Run_B_J11</strain>
    </source>
</reference>
<sequence>MRLPKKVRNGFLVIAIQFSCIACTPVWLKYDQAAKELQLNRVVMTTADFNIVVYQNPSLDSNHKRLHVYLDGDGSPWGRSGSMINDDPTPRQHLVLQLMSLDPSPSVLIGRPCYHGFNRDPSCHPLLWTHARYSEKVVSAISTVLESILMENNASEAVLIGYSGGGTLAQLLAERILKTRAVITLAGNLDLTAWARLHGYSLLEGSLNPAEMSALPGHILQIHYIGRFDTNIPLSLAESCLASNKKCAEIRILEGVDHYNGWLEQWPNILININKQLGI</sequence>
<accession>A0A7U7GBI1</accession>